<dbReference type="InterPro" id="IPR027381">
    <property type="entry name" value="LytR/CpsA/Psr_C"/>
</dbReference>
<sequence>MKTFTYYVPVVLAACLLQACSSLPPDSGLAVTPVFKADNSAGVDAPALYQLGRYHQQRGELAAADTAFARSIALDPHQLEARNARAALLASQGKLDAAVVLLQELVADFPGAVQPRNNLGYAYHLQGREDVALTTLQQALALDPAHAQTRANLALLHPSPPPAVAAVVAAATPDAAPSARMEVVQLAPNEFRLQAKAASRELPAQQFQIVNGHGVRGGGERVRVLLASQGIAAGRVVNQRGHYQRTTVLEYLPTQQRQANAVLAALQGRARLLPVRALPQGLALRLVLGRDHAAQLAALDPASAIANAPQFAALDRVARPHFNQE</sequence>
<dbReference type="Pfam" id="PF13432">
    <property type="entry name" value="TPR_16"/>
    <property type="match status" value="1"/>
</dbReference>
<evidence type="ECO:0000256" key="2">
    <source>
        <dbReference type="SAM" id="SignalP"/>
    </source>
</evidence>
<comment type="caution">
    <text evidence="4">The sequence shown here is derived from an EMBL/GenBank/DDBJ whole genome shotgun (WGS) entry which is preliminary data.</text>
</comment>
<keyword evidence="1" id="KW-0802">TPR repeat</keyword>
<accession>A0A7X4KJZ6</accession>
<name>A0A7X4KJZ6_9BURK</name>
<gene>
    <name evidence="4" type="ORF">GTP56_23140</name>
</gene>
<dbReference type="RefSeq" id="WP_161051849.1">
    <property type="nucleotide sequence ID" value="NZ_WWCR01000032.1"/>
</dbReference>
<feature type="signal peptide" evidence="2">
    <location>
        <begin position="1"/>
        <end position="24"/>
    </location>
</feature>
<dbReference type="Pfam" id="PF13181">
    <property type="entry name" value="TPR_8"/>
    <property type="match status" value="1"/>
</dbReference>
<dbReference type="InterPro" id="IPR011990">
    <property type="entry name" value="TPR-like_helical_dom_sf"/>
</dbReference>
<keyword evidence="2" id="KW-0732">Signal</keyword>
<proteinExistence type="predicted"/>
<dbReference type="Gene3D" id="1.25.40.10">
    <property type="entry name" value="Tetratricopeptide repeat domain"/>
    <property type="match status" value="1"/>
</dbReference>
<feature type="repeat" description="TPR" evidence="1">
    <location>
        <begin position="113"/>
        <end position="146"/>
    </location>
</feature>
<dbReference type="PROSITE" id="PS51257">
    <property type="entry name" value="PROKAR_LIPOPROTEIN"/>
    <property type="match status" value="1"/>
</dbReference>
<evidence type="ECO:0000256" key="1">
    <source>
        <dbReference type="PROSITE-ProRule" id="PRU00339"/>
    </source>
</evidence>
<dbReference type="EMBL" id="WWCR01000032">
    <property type="protein sequence ID" value="MYM75068.1"/>
    <property type="molecule type" value="Genomic_DNA"/>
</dbReference>
<dbReference type="InterPro" id="IPR019734">
    <property type="entry name" value="TPR_rpt"/>
</dbReference>
<evidence type="ECO:0000313" key="5">
    <source>
        <dbReference type="Proteomes" id="UP000469734"/>
    </source>
</evidence>
<feature type="repeat" description="TPR" evidence="1">
    <location>
        <begin position="45"/>
        <end position="78"/>
    </location>
</feature>
<organism evidence="4 5">
    <name type="scientific">Duganella margarita</name>
    <dbReference type="NCBI Taxonomy" id="2692170"/>
    <lineage>
        <taxon>Bacteria</taxon>
        <taxon>Pseudomonadati</taxon>
        <taxon>Pseudomonadota</taxon>
        <taxon>Betaproteobacteria</taxon>
        <taxon>Burkholderiales</taxon>
        <taxon>Oxalobacteraceae</taxon>
        <taxon>Telluria group</taxon>
        <taxon>Duganella</taxon>
    </lineage>
</organism>
<dbReference type="SMART" id="SM00028">
    <property type="entry name" value="TPR"/>
    <property type="match status" value="3"/>
</dbReference>
<protein>
    <recommendedName>
        <fullName evidence="3">LytR/CpsA/Psr regulator C-terminal domain-containing protein</fullName>
    </recommendedName>
</protein>
<dbReference type="PROSITE" id="PS50005">
    <property type="entry name" value="TPR"/>
    <property type="match status" value="2"/>
</dbReference>
<reference evidence="4 5" key="1">
    <citation type="submission" date="2019-12" db="EMBL/GenBank/DDBJ databases">
        <title>Novel species isolated from a subtropical stream in China.</title>
        <authorList>
            <person name="Lu H."/>
        </authorList>
    </citation>
    <scope>NUCLEOTIDE SEQUENCE [LARGE SCALE GENOMIC DNA]</scope>
    <source>
        <strain evidence="4 5">FT134W</strain>
    </source>
</reference>
<dbReference type="AlphaFoldDB" id="A0A7X4KJZ6"/>
<dbReference type="Proteomes" id="UP000469734">
    <property type="component" value="Unassembled WGS sequence"/>
</dbReference>
<evidence type="ECO:0000313" key="4">
    <source>
        <dbReference type="EMBL" id="MYM75068.1"/>
    </source>
</evidence>
<dbReference type="Pfam" id="PF13399">
    <property type="entry name" value="LytR_C"/>
    <property type="match status" value="1"/>
</dbReference>
<feature type="chain" id="PRO_5030601681" description="LytR/CpsA/Psr regulator C-terminal domain-containing protein" evidence="2">
    <location>
        <begin position="25"/>
        <end position="325"/>
    </location>
</feature>
<dbReference type="SUPFAM" id="SSF48452">
    <property type="entry name" value="TPR-like"/>
    <property type="match status" value="1"/>
</dbReference>
<feature type="domain" description="LytR/CpsA/Psr regulator C-terminal" evidence="3">
    <location>
        <begin position="208"/>
        <end position="291"/>
    </location>
</feature>
<evidence type="ECO:0000259" key="3">
    <source>
        <dbReference type="Pfam" id="PF13399"/>
    </source>
</evidence>